<dbReference type="PANTHER" id="PTHR43566">
    <property type="entry name" value="CONSERVED PROTEIN"/>
    <property type="match status" value="1"/>
</dbReference>
<dbReference type="PANTHER" id="PTHR43566:SF2">
    <property type="entry name" value="DUF4143 DOMAIN-CONTAINING PROTEIN"/>
    <property type="match status" value="1"/>
</dbReference>
<gene>
    <name evidence="3" type="ORF">HELGO_WM82664</name>
</gene>
<dbReference type="InterPro" id="IPR041682">
    <property type="entry name" value="AAA_14"/>
</dbReference>
<evidence type="ECO:0000313" key="3">
    <source>
        <dbReference type="EMBL" id="CAA6811491.1"/>
    </source>
</evidence>
<reference evidence="3" key="1">
    <citation type="submission" date="2020-01" db="EMBL/GenBank/DDBJ databases">
        <authorList>
            <person name="Meier V. D."/>
            <person name="Meier V D."/>
        </authorList>
    </citation>
    <scope>NUCLEOTIDE SEQUENCE</scope>
    <source>
        <strain evidence="3">HLG_WM_MAG_09</strain>
    </source>
</reference>
<dbReference type="Pfam" id="PF13635">
    <property type="entry name" value="DUF4143"/>
    <property type="match status" value="1"/>
</dbReference>
<organism evidence="3">
    <name type="scientific">uncultured Thiotrichaceae bacterium</name>
    <dbReference type="NCBI Taxonomy" id="298394"/>
    <lineage>
        <taxon>Bacteria</taxon>
        <taxon>Pseudomonadati</taxon>
        <taxon>Pseudomonadota</taxon>
        <taxon>Gammaproteobacteria</taxon>
        <taxon>Thiotrichales</taxon>
        <taxon>Thiotrichaceae</taxon>
        <taxon>environmental samples</taxon>
    </lineage>
</organism>
<dbReference type="EMBL" id="CACVAT010000172">
    <property type="protein sequence ID" value="CAA6811491.1"/>
    <property type="molecule type" value="Genomic_DNA"/>
</dbReference>
<evidence type="ECO:0000259" key="1">
    <source>
        <dbReference type="Pfam" id="PF13173"/>
    </source>
</evidence>
<dbReference type="Pfam" id="PF13173">
    <property type="entry name" value="AAA_14"/>
    <property type="match status" value="1"/>
</dbReference>
<evidence type="ECO:0008006" key="4">
    <source>
        <dbReference type="Google" id="ProtNLM"/>
    </source>
</evidence>
<dbReference type="AlphaFoldDB" id="A0A6S6SWQ4"/>
<sequence>MHYPTLAAPHKLQLAQTAPPNFLQFYASKPLVIDEIQLAPGLVPYLKTRVDDNNEKGQFLLTGSADFMKMHEITESLAGRMVRYNLYPLSNAEIRKKKSNIIDQLFIEGAPELENYASLSEVLDELIRGGYPEIIMHEQSLRDDWFASYIASRIQKDILELKQISLSKLQSIKSLLQLLASYDAQLLNYNTLAKKLQISNKTVAAYIELLEAMYIIKIVPSYHVNASLRVIKSPKIHFLDTGLASHLLRVDKENLFIHKDGNYGNLIENYVYSELLKEASYSVQRVDIYHFRDLRKKEVDFVLESRNGSIIGIEVKAKNSIKKADLKGMLELAKESKDRFFKGIIFYGGDELRPLSIDGFLFYCLPLGVLG</sequence>
<accession>A0A6S6SWQ4</accession>
<evidence type="ECO:0000259" key="2">
    <source>
        <dbReference type="Pfam" id="PF13635"/>
    </source>
</evidence>
<proteinExistence type="predicted"/>
<dbReference type="InterPro" id="IPR025420">
    <property type="entry name" value="DUF4143"/>
</dbReference>
<protein>
    <recommendedName>
        <fullName evidence="4">ATPase</fullName>
    </recommendedName>
</protein>
<feature type="domain" description="DUF4143" evidence="2">
    <location>
        <begin position="155"/>
        <end position="317"/>
    </location>
</feature>
<feature type="domain" description="AAA" evidence="1">
    <location>
        <begin position="5"/>
        <end position="94"/>
    </location>
</feature>
<name>A0A6S6SWQ4_9GAMM</name>